<feature type="domain" description="Response regulatory" evidence="8">
    <location>
        <begin position="5"/>
        <end position="118"/>
    </location>
</feature>
<dbReference type="AlphaFoldDB" id="A0A174BH57"/>
<evidence type="ECO:0000256" key="7">
    <source>
        <dbReference type="PROSITE-ProRule" id="PRU01091"/>
    </source>
</evidence>
<proteinExistence type="predicted"/>
<dbReference type="PANTHER" id="PTHR48111">
    <property type="entry name" value="REGULATOR OF RPOS"/>
    <property type="match status" value="1"/>
</dbReference>
<dbReference type="GO" id="GO:0032993">
    <property type="term" value="C:protein-DNA complex"/>
    <property type="evidence" value="ECO:0007669"/>
    <property type="project" value="TreeGrafter"/>
</dbReference>
<keyword evidence="2" id="KW-0805">Transcription regulation</keyword>
<comment type="function">
    <text evidence="5">May play the central regulatory role in sporulation. It may be an element of the effector pathway responsible for the activation of sporulation genes in response to nutritional stress. Spo0A may act in concert with spo0H (a sigma factor) to control the expression of some genes that are critical to the sporulation process.</text>
</comment>
<dbReference type="Pfam" id="PF00072">
    <property type="entry name" value="Response_reg"/>
    <property type="match status" value="1"/>
</dbReference>
<dbReference type="Gene3D" id="1.10.10.10">
    <property type="entry name" value="Winged helix-like DNA-binding domain superfamily/Winged helix DNA-binding domain"/>
    <property type="match status" value="1"/>
</dbReference>
<evidence type="ECO:0000313" key="10">
    <source>
        <dbReference type="EMBL" id="CUO00077.1"/>
    </source>
</evidence>
<dbReference type="CDD" id="cd00383">
    <property type="entry name" value="trans_reg_C"/>
    <property type="match status" value="1"/>
</dbReference>
<name>A0A174BH57_9FIRM</name>
<dbReference type="SMART" id="SM00448">
    <property type="entry name" value="REC"/>
    <property type="match status" value="1"/>
</dbReference>
<keyword evidence="3 7" id="KW-0238">DNA-binding</keyword>
<evidence type="ECO:0000256" key="4">
    <source>
        <dbReference type="ARBA" id="ARBA00023163"/>
    </source>
</evidence>
<keyword evidence="6" id="KW-0597">Phosphoprotein</keyword>
<dbReference type="SMART" id="SM00862">
    <property type="entry name" value="Trans_reg_C"/>
    <property type="match status" value="1"/>
</dbReference>
<dbReference type="OrthoDB" id="9803564at2"/>
<dbReference type="InterPro" id="IPR011006">
    <property type="entry name" value="CheY-like_superfamily"/>
</dbReference>
<evidence type="ECO:0000256" key="5">
    <source>
        <dbReference type="ARBA" id="ARBA00024867"/>
    </source>
</evidence>
<dbReference type="GO" id="GO:0005829">
    <property type="term" value="C:cytosol"/>
    <property type="evidence" value="ECO:0007669"/>
    <property type="project" value="TreeGrafter"/>
</dbReference>
<feature type="domain" description="OmpR/PhoB-type" evidence="9">
    <location>
        <begin position="128"/>
        <end position="226"/>
    </location>
</feature>
<dbReference type="Gene3D" id="6.10.250.690">
    <property type="match status" value="1"/>
</dbReference>
<dbReference type="Proteomes" id="UP000095544">
    <property type="component" value="Unassembled WGS sequence"/>
</dbReference>
<organism evidence="10 11">
    <name type="scientific">Faecalicatena contorta</name>
    <dbReference type="NCBI Taxonomy" id="39482"/>
    <lineage>
        <taxon>Bacteria</taxon>
        <taxon>Bacillati</taxon>
        <taxon>Bacillota</taxon>
        <taxon>Clostridia</taxon>
        <taxon>Lachnospirales</taxon>
        <taxon>Lachnospiraceae</taxon>
        <taxon>Faecalicatena</taxon>
    </lineage>
</organism>
<dbReference type="InterPro" id="IPR036388">
    <property type="entry name" value="WH-like_DNA-bd_sf"/>
</dbReference>
<dbReference type="GO" id="GO:0000976">
    <property type="term" value="F:transcription cis-regulatory region binding"/>
    <property type="evidence" value="ECO:0007669"/>
    <property type="project" value="TreeGrafter"/>
</dbReference>
<dbReference type="PANTHER" id="PTHR48111:SF73">
    <property type="entry name" value="ALKALINE PHOSPHATASE SYNTHESIS TRANSCRIPTIONAL REGULATORY PROTEIN PHOP"/>
    <property type="match status" value="1"/>
</dbReference>
<keyword evidence="4" id="KW-0804">Transcription</keyword>
<evidence type="ECO:0000256" key="1">
    <source>
        <dbReference type="ARBA" id="ARBA00018672"/>
    </source>
</evidence>
<accession>A0A174BH57</accession>
<protein>
    <recommendedName>
        <fullName evidence="1">Stage 0 sporulation protein A homolog</fullName>
    </recommendedName>
</protein>
<dbReference type="PROSITE" id="PS50110">
    <property type="entry name" value="RESPONSE_REGULATORY"/>
    <property type="match status" value="1"/>
</dbReference>
<evidence type="ECO:0000259" key="9">
    <source>
        <dbReference type="PROSITE" id="PS51755"/>
    </source>
</evidence>
<dbReference type="Pfam" id="PF00486">
    <property type="entry name" value="Trans_reg_C"/>
    <property type="match status" value="1"/>
</dbReference>
<feature type="DNA-binding region" description="OmpR/PhoB-type" evidence="7">
    <location>
        <begin position="128"/>
        <end position="226"/>
    </location>
</feature>
<gene>
    <name evidence="10" type="primary">regX3_3</name>
    <name evidence="10" type="ORF">ERS852491_01020</name>
</gene>
<evidence type="ECO:0000256" key="6">
    <source>
        <dbReference type="PROSITE-ProRule" id="PRU00169"/>
    </source>
</evidence>
<dbReference type="EMBL" id="CYZU01000007">
    <property type="protein sequence ID" value="CUO00077.1"/>
    <property type="molecule type" value="Genomic_DNA"/>
</dbReference>
<evidence type="ECO:0000256" key="3">
    <source>
        <dbReference type="ARBA" id="ARBA00023125"/>
    </source>
</evidence>
<reference evidence="10 11" key="1">
    <citation type="submission" date="2015-09" db="EMBL/GenBank/DDBJ databases">
        <authorList>
            <consortium name="Pathogen Informatics"/>
        </authorList>
    </citation>
    <scope>NUCLEOTIDE SEQUENCE [LARGE SCALE GENOMIC DNA]</scope>
    <source>
        <strain evidence="10 11">2789STDY5834876</strain>
    </source>
</reference>
<dbReference type="SUPFAM" id="SSF52172">
    <property type="entry name" value="CheY-like"/>
    <property type="match status" value="1"/>
</dbReference>
<dbReference type="RefSeq" id="WP_050639450.1">
    <property type="nucleotide sequence ID" value="NZ_CABKUE010000006.1"/>
</dbReference>
<dbReference type="InterPro" id="IPR039420">
    <property type="entry name" value="WalR-like"/>
</dbReference>
<dbReference type="GO" id="GO:0006355">
    <property type="term" value="P:regulation of DNA-templated transcription"/>
    <property type="evidence" value="ECO:0007669"/>
    <property type="project" value="InterPro"/>
</dbReference>
<evidence type="ECO:0000313" key="11">
    <source>
        <dbReference type="Proteomes" id="UP000095544"/>
    </source>
</evidence>
<dbReference type="InterPro" id="IPR001867">
    <property type="entry name" value="OmpR/PhoB-type_DNA-bd"/>
</dbReference>
<dbReference type="InterPro" id="IPR001789">
    <property type="entry name" value="Sig_transdc_resp-reg_receiver"/>
</dbReference>
<sequence length="230" mass="26198">MEKQKILIVEDDLALAEGLRINMEAAGFLAEAVYNVQDAFLQLETAQADLLLLDINLPDGNGVEFAEKVRRMLNVPIIFLTARDMDEDMIAGFRAGADDYITKPFHIQVLVERVRAVLRRYQPSMEVKNQMQTGNLMIDFESYTVLKSGKPLSLTPTEFKLLEKFLRNPGIVLTRQVLIDELWDNDGNFVDEHTLTIFVSRLRSKIADNEFTYIKTVYGTGYRWTGAENG</sequence>
<dbReference type="PROSITE" id="PS51755">
    <property type="entry name" value="OMPR_PHOB"/>
    <property type="match status" value="1"/>
</dbReference>
<dbReference type="STRING" id="39482.ERS852491_01020"/>
<feature type="modified residue" description="4-aspartylphosphate" evidence="6">
    <location>
        <position position="54"/>
    </location>
</feature>
<evidence type="ECO:0000259" key="8">
    <source>
        <dbReference type="PROSITE" id="PS50110"/>
    </source>
</evidence>
<dbReference type="Gene3D" id="3.40.50.2300">
    <property type="match status" value="1"/>
</dbReference>
<dbReference type="GO" id="GO:0000156">
    <property type="term" value="F:phosphorelay response regulator activity"/>
    <property type="evidence" value="ECO:0007669"/>
    <property type="project" value="TreeGrafter"/>
</dbReference>
<evidence type="ECO:0000256" key="2">
    <source>
        <dbReference type="ARBA" id="ARBA00023015"/>
    </source>
</evidence>